<dbReference type="EMBL" id="BGZN01000219">
    <property type="protein sequence ID" value="GBR75272.1"/>
    <property type="molecule type" value="Genomic_DNA"/>
</dbReference>
<sequence>MVTTNPRINITVPLEFAVLLNSKARREQTSLSKVAWCLIQAALERDEDIYYSKLAAETERKNKKWHAHKDAWR</sequence>
<evidence type="ECO:0000313" key="2">
    <source>
        <dbReference type="Proteomes" id="UP000269352"/>
    </source>
</evidence>
<organism evidence="1 2">
    <name type="scientific">Termititenax aidoneus</name>
    <dbReference type="NCBI Taxonomy" id="2218524"/>
    <lineage>
        <taxon>Bacteria</taxon>
        <taxon>Bacillati</taxon>
        <taxon>Candidatus Margulisiibacteriota</taxon>
        <taxon>Candidatus Termititenacia</taxon>
        <taxon>Candidatus Termititenacales</taxon>
        <taxon>Candidatus Termititenacaceae</taxon>
        <taxon>Candidatus Termititenax</taxon>
    </lineage>
</organism>
<keyword evidence="2" id="KW-1185">Reference proteome</keyword>
<accession>A0A388TF08</accession>
<protein>
    <recommendedName>
        <fullName evidence="3">CopG-like ribbon-helix-helix domain-containing protein</fullName>
    </recommendedName>
</protein>
<proteinExistence type="predicted"/>
<dbReference type="AlphaFoldDB" id="A0A388TF08"/>
<comment type="caution">
    <text evidence="1">The sequence shown here is derived from an EMBL/GenBank/DDBJ whole genome shotgun (WGS) entry which is preliminary data.</text>
</comment>
<reference evidence="1 2" key="1">
    <citation type="journal article" date="2019" name="ISME J.">
        <title>Genome analyses of uncultured TG2/ZB3 bacteria in 'Margulisbacteria' specifically attached to ectosymbiotic spirochetes of protists in the termite gut.</title>
        <authorList>
            <person name="Utami Y.D."/>
            <person name="Kuwahara H."/>
            <person name="Igai K."/>
            <person name="Murakami T."/>
            <person name="Sugaya K."/>
            <person name="Morikawa T."/>
            <person name="Nagura Y."/>
            <person name="Yuki M."/>
            <person name="Deevong P."/>
            <person name="Inoue T."/>
            <person name="Kihara K."/>
            <person name="Lo N."/>
            <person name="Yamada A."/>
            <person name="Ohkuma M."/>
            <person name="Hongoh Y."/>
        </authorList>
    </citation>
    <scope>NUCLEOTIDE SEQUENCE [LARGE SCALE GENOMIC DNA]</scope>
    <source>
        <strain evidence="1">NkOx7-01</strain>
    </source>
</reference>
<dbReference type="Proteomes" id="UP000269352">
    <property type="component" value="Unassembled WGS sequence"/>
</dbReference>
<gene>
    <name evidence="1" type="ORF">NO1_2284</name>
</gene>
<evidence type="ECO:0008006" key="3">
    <source>
        <dbReference type="Google" id="ProtNLM"/>
    </source>
</evidence>
<evidence type="ECO:0000313" key="1">
    <source>
        <dbReference type="EMBL" id="GBR75272.1"/>
    </source>
</evidence>
<name>A0A388TF08_TERA1</name>